<feature type="compositionally biased region" description="Basic and acidic residues" evidence="4">
    <location>
        <begin position="1"/>
        <end position="27"/>
    </location>
</feature>
<evidence type="ECO:0000256" key="3">
    <source>
        <dbReference type="ARBA" id="ARBA00022807"/>
    </source>
</evidence>
<evidence type="ECO:0000313" key="7">
    <source>
        <dbReference type="Proteomes" id="UP000268014"/>
    </source>
</evidence>
<dbReference type="GO" id="GO:0006508">
    <property type="term" value="P:proteolysis"/>
    <property type="evidence" value="ECO:0007669"/>
    <property type="project" value="UniProtKB-KW"/>
</dbReference>
<dbReference type="InterPro" id="IPR038765">
    <property type="entry name" value="Papain-like_cys_pep_sf"/>
</dbReference>
<dbReference type="OrthoDB" id="5850821at2759"/>
<dbReference type="SUPFAM" id="SSF54001">
    <property type="entry name" value="Cysteine proteinases"/>
    <property type="match status" value="1"/>
</dbReference>
<reference evidence="6 7" key="2">
    <citation type="submission" date="2018-11" db="EMBL/GenBank/DDBJ databases">
        <authorList>
            <consortium name="Pathogen Informatics"/>
        </authorList>
    </citation>
    <scope>NUCLEOTIDE SEQUENCE [LARGE SCALE GENOMIC DNA]</scope>
    <source>
        <strain evidence="6 7">MHpl1</strain>
    </source>
</reference>
<dbReference type="GO" id="GO:0008234">
    <property type="term" value="F:cysteine-type peptidase activity"/>
    <property type="evidence" value="ECO:0007669"/>
    <property type="project" value="UniProtKB-KW"/>
</dbReference>
<dbReference type="STRING" id="6290.A0A0N4WVU9"/>
<dbReference type="InterPro" id="IPR000169">
    <property type="entry name" value="Pept_cys_AS"/>
</dbReference>
<organism evidence="8">
    <name type="scientific">Haemonchus placei</name>
    <name type="common">Barber's pole worm</name>
    <dbReference type="NCBI Taxonomy" id="6290"/>
    <lineage>
        <taxon>Eukaryota</taxon>
        <taxon>Metazoa</taxon>
        <taxon>Ecdysozoa</taxon>
        <taxon>Nematoda</taxon>
        <taxon>Chromadorea</taxon>
        <taxon>Rhabditida</taxon>
        <taxon>Rhabditina</taxon>
        <taxon>Rhabditomorpha</taxon>
        <taxon>Strongyloidea</taxon>
        <taxon>Trichostrongylidae</taxon>
        <taxon>Haemonchus</taxon>
    </lineage>
</organism>
<dbReference type="InterPro" id="IPR000668">
    <property type="entry name" value="Peptidase_C1A_C"/>
</dbReference>
<keyword evidence="3" id="KW-0788">Thiol protease</keyword>
<protein>
    <submittedName>
        <fullName evidence="8">Pept_C1 domain-containing protein</fullName>
    </submittedName>
</protein>
<dbReference type="Gene3D" id="1.20.5.170">
    <property type="match status" value="1"/>
</dbReference>
<dbReference type="EMBL" id="UZAF01019143">
    <property type="protein sequence ID" value="VDO57984.1"/>
    <property type="molecule type" value="Genomic_DNA"/>
</dbReference>
<accession>A0A0N4WVU9</accession>
<keyword evidence="7" id="KW-1185">Reference proteome</keyword>
<dbReference type="SMART" id="SM00645">
    <property type="entry name" value="Pept_C1"/>
    <property type="match status" value="1"/>
</dbReference>
<dbReference type="Proteomes" id="UP000268014">
    <property type="component" value="Unassembled WGS sequence"/>
</dbReference>
<feature type="region of interest" description="Disordered" evidence="4">
    <location>
        <begin position="1"/>
        <end position="33"/>
    </location>
</feature>
<evidence type="ECO:0000313" key="6">
    <source>
        <dbReference type="EMBL" id="VDO57984.1"/>
    </source>
</evidence>
<sequence>MDTWVSEERYPSSKTIVADHGKRRPDAPEAEYSPEVAEKRLGSLMKMEYLRSPPGEYRAMMLEESNAKEEIPESFDAREKWKNCTSIGYIRDQSNCGSCWAVSAAETMSDRLCIHTYVNGAFILPQNERVIQSQIMKRGPVQAAFIVYEDFSYYRNGVYVAGEKGKLPNSEISLFSRKVDALHHSTQYDVHVNKSDHADGIPTLYKVIERLLKK</sequence>
<evidence type="ECO:0000256" key="1">
    <source>
        <dbReference type="ARBA" id="ARBA00022670"/>
    </source>
</evidence>
<keyword evidence="1" id="KW-0645">Protease</keyword>
<dbReference type="Gene3D" id="3.90.70.10">
    <property type="entry name" value="Cysteine proteinases"/>
    <property type="match status" value="1"/>
</dbReference>
<evidence type="ECO:0000313" key="8">
    <source>
        <dbReference type="WBParaSite" id="HPLM_0001583601-mRNA-1"/>
    </source>
</evidence>
<reference evidence="8" key="1">
    <citation type="submission" date="2017-02" db="UniProtKB">
        <authorList>
            <consortium name="WormBaseParasite"/>
        </authorList>
    </citation>
    <scope>IDENTIFICATION</scope>
</reference>
<evidence type="ECO:0000256" key="2">
    <source>
        <dbReference type="ARBA" id="ARBA00022801"/>
    </source>
</evidence>
<evidence type="ECO:0000259" key="5">
    <source>
        <dbReference type="SMART" id="SM00645"/>
    </source>
</evidence>
<proteinExistence type="predicted"/>
<evidence type="ECO:0000256" key="4">
    <source>
        <dbReference type="SAM" id="MobiDB-lite"/>
    </source>
</evidence>
<name>A0A0N4WVU9_HAEPC</name>
<dbReference type="PROSITE" id="PS00139">
    <property type="entry name" value="THIOL_PROTEASE_CYS"/>
    <property type="match status" value="1"/>
</dbReference>
<keyword evidence="2" id="KW-0378">Hydrolase</keyword>
<gene>
    <name evidence="6" type="ORF">HPLM_LOCUS15828</name>
</gene>
<dbReference type="Pfam" id="PF00112">
    <property type="entry name" value="Peptidase_C1"/>
    <property type="match status" value="2"/>
</dbReference>
<dbReference type="AlphaFoldDB" id="A0A0N4WVU9"/>
<feature type="domain" description="Peptidase C1A papain C-terminal" evidence="5">
    <location>
        <begin position="71"/>
        <end position="176"/>
    </location>
</feature>
<dbReference type="WBParaSite" id="HPLM_0001583601-mRNA-1">
    <property type="protein sequence ID" value="HPLM_0001583601-mRNA-1"/>
    <property type="gene ID" value="HPLM_0001583601"/>
</dbReference>